<dbReference type="Pfam" id="PF10105">
    <property type="entry name" value="DUF2344"/>
    <property type="match status" value="1"/>
</dbReference>
<dbReference type="AlphaFoldDB" id="A0A926IDY6"/>
<dbReference type="NCBIfam" id="TIGR03936">
    <property type="entry name" value="sam_1_link_chp"/>
    <property type="match status" value="1"/>
</dbReference>
<sequence length="230" mass="25701">MRTRLKFTKQGYVKFVGHLDTIRMFQRAIRVARLPISYSQGFNPHAKVFFALPLSVGVGSCGEYMDMLTDTDIHVEEAVATLNTILPEGIKIVEASVIKEGTPSLMSLVTAADYRITFEKNQLTPEQIEGAKKRLDASELVVLKKGKKKTKEVDIKPLIHHVEIKEEDGTIFEVRIAAGSMENLNVDLLLKSLLQVELEGMVYTIEREELYATTEEGHLKPLSEVGAENA</sequence>
<comment type="caution">
    <text evidence="2">The sequence shown here is derived from an EMBL/GenBank/DDBJ whole genome shotgun (WGS) entry which is preliminary data.</text>
</comment>
<keyword evidence="3" id="KW-1185">Reference proteome</keyword>
<evidence type="ECO:0000313" key="3">
    <source>
        <dbReference type="Proteomes" id="UP000655830"/>
    </source>
</evidence>
<dbReference type="RefSeq" id="WP_177669683.1">
    <property type="nucleotide sequence ID" value="NZ_JACRSY010000009.1"/>
</dbReference>
<proteinExistence type="predicted"/>
<reference evidence="2" key="1">
    <citation type="submission" date="2020-08" db="EMBL/GenBank/DDBJ databases">
        <title>Genome public.</title>
        <authorList>
            <person name="Liu C."/>
            <person name="Sun Q."/>
        </authorList>
    </citation>
    <scope>NUCLEOTIDE SEQUENCE</scope>
    <source>
        <strain evidence="2">NSJ-12</strain>
    </source>
</reference>
<accession>A0A926IDY6</accession>
<feature type="domain" description="DUF2344" evidence="1">
    <location>
        <begin position="2"/>
        <end position="185"/>
    </location>
</feature>
<organism evidence="2 3">
    <name type="scientific">Zhenhengia yiwuensis</name>
    <dbReference type="NCBI Taxonomy" id="2763666"/>
    <lineage>
        <taxon>Bacteria</taxon>
        <taxon>Bacillati</taxon>
        <taxon>Bacillota</taxon>
        <taxon>Clostridia</taxon>
        <taxon>Lachnospirales</taxon>
        <taxon>Lachnospiraceae</taxon>
        <taxon>Zhenhengia</taxon>
    </lineage>
</organism>
<evidence type="ECO:0000259" key="1">
    <source>
        <dbReference type="Pfam" id="PF10105"/>
    </source>
</evidence>
<dbReference type="Proteomes" id="UP000655830">
    <property type="component" value="Unassembled WGS sequence"/>
</dbReference>
<dbReference type="EMBL" id="JACRSY010000009">
    <property type="protein sequence ID" value="MBC8579369.1"/>
    <property type="molecule type" value="Genomic_DNA"/>
</dbReference>
<gene>
    <name evidence="2" type="ORF">H8718_07495</name>
</gene>
<name>A0A926IDY6_9FIRM</name>
<dbReference type="InterPro" id="IPR018768">
    <property type="entry name" value="DUF2344"/>
</dbReference>
<protein>
    <submittedName>
        <fullName evidence="2">DUF2344 domain-containing protein</fullName>
    </submittedName>
</protein>
<evidence type="ECO:0000313" key="2">
    <source>
        <dbReference type="EMBL" id="MBC8579369.1"/>
    </source>
</evidence>